<dbReference type="InterPro" id="IPR011042">
    <property type="entry name" value="6-blade_b-propeller_TolB-like"/>
</dbReference>
<evidence type="ECO:0000313" key="6">
    <source>
        <dbReference type="EMBL" id="MDT0632379.1"/>
    </source>
</evidence>
<accession>A0ABU3BSW2</accession>
<keyword evidence="4" id="KW-0732">Signal</keyword>
<dbReference type="Proteomes" id="UP001267426">
    <property type="component" value="Unassembled WGS sequence"/>
</dbReference>
<comment type="caution">
    <text evidence="6">The sequence shown here is derived from an EMBL/GenBank/DDBJ whole genome shotgun (WGS) entry which is preliminary data.</text>
</comment>
<dbReference type="SUPFAM" id="SSF53474">
    <property type="entry name" value="alpha/beta-Hydrolases"/>
    <property type="match status" value="1"/>
</dbReference>
<reference evidence="6 7" key="1">
    <citation type="submission" date="2023-09" db="EMBL/GenBank/DDBJ databases">
        <authorList>
            <person name="Rey-Velasco X."/>
        </authorList>
    </citation>
    <scope>NUCLEOTIDE SEQUENCE [LARGE SCALE GENOMIC DNA]</scope>
    <source>
        <strain evidence="6 7">F394</strain>
    </source>
</reference>
<feature type="domain" description="Peptidase S9 prolyl oligopeptidase catalytic" evidence="5">
    <location>
        <begin position="459"/>
        <end position="663"/>
    </location>
</feature>
<dbReference type="PANTHER" id="PTHR42776">
    <property type="entry name" value="SERINE PEPTIDASE S9 FAMILY MEMBER"/>
    <property type="match status" value="1"/>
</dbReference>
<dbReference type="Gene3D" id="2.120.10.30">
    <property type="entry name" value="TolB, C-terminal domain"/>
    <property type="match status" value="2"/>
</dbReference>
<evidence type="ECO:0000256" key="4">
    <source>
        <dbReference type="SAM" id="SignalP"/>
    </source>
</evidence>
<evidence type="ECO:0000256" key="1">
    <source>
        <dbReference type="ARBA" id="ARBA00022801"/>
    </source>
</evidence>
<evidence type="ECO:0000259" key="5">
    <source>
        <dbReference type="Pfam" id="PF00326"/>
    </source>
</evidence>
<dbReference type="Gene3D" id="3.40.50.1820">
    <property type="entry name" value="alpha/beta hydrolase"/>
    <property type="match status" value="1"/>
</dbReference>
<dbReference type="EMBL" id="JAVRHT010000027">
    <property type="protein sequence ID" value="MDT0632379.1"/>
    <property type="molecule type" value="Genomic_DNA"/>
</dbReference>
<evidence type="ECO:0000313" key="7">
    <source>
        <dbReference type="Proteomes" id="UP001267426"/>
    </source>
</evidence>
<feature type="region of interest" description="Disordered" evidence="3">
    <location>
        <begin position="667"/>
        <end position="686"/>
    </location>
</feature>
<dbReference type="Pfam" id="PF07676">
    <property type="entry name" value="PD40"/>
    <property type="match status" value="4"/>
</dbReference>
<dbReference type="PANTHER" id="PTHR42776:SF27">
    <property type="entry name" value="DIPEPTIDYL PEPTIDASE FAMILY MEMBER 6"/>
    <property type="match status" value="1"/>
</dbReference>
<keyword evidence="1 6" id="KW-0378">Hydrolase</keyword>
<dbReference type="InterPro" id="IPR001375">
    <property type="entry name" value="Peptidase_S9_cat"/>
</dbReference>
<gene>
    <name evidence="6" type="ORF">RM540_11525</name>
</gene>
<feature type="chain" id="PRO_5046511009" evidence="4">
    <location>
        <begin position="23"/>
        <end position="686"/>
    </location>
</feature>
<keyword evidence="2" id="KW-0720">Serine protease</keyword>
<dbReference type="SUPFAM" id="SSF82171">
    <property type="entry name" value="DPP6 N-terminal domain-like"/>
    <property type="match status" value="1"/>
</dbReference>
<name>A0ABU3BSW2_9BACT</name>
<dbReference type="GO" id="GO:0016787">
    <property type="term" value="F:hydrolase activity"/>
    <property type="evidence" value="ECO:0007669"/>
    <property type="project" value="UniProtKB-KW"/>
</dbReference>
<sequence>MVLRPAALGVLLLAATAPVAQTADTLAWTPEHSMRFHRVGGVDLAPGGDLAAYVVSEPLMEGEQSEWNSQIWVAATDGSLDVQYTRGDASASGPRFSPDGAHLAFLSSRGGDVSQVWRMRVRGGEAEQVTDAEAGVSAFRWSPDGARIAYTARDPETDEDKARTKEKRDVIVVDQNFDYTHLWVVDAEPGTDGERDAQRLTGGTFHVAEFDWTPDGRTLVFSHQEDPRISTGFSERDLSTVPADSGAVVPLVTWGGADGQPLVSPDGRLVAFVSHGGSPQEVGLGDVYVVPLAGGAPRKLADTPDRSASLLAWSADGRHVYALESVGTTRAVIAIPTDGADAEVVAQGDGVVANVAFDADGRTMAFTFEDPATPPEVYTSTVGAFDPVAVSSVHADVPLPAMGRTEVVSWTSPDGTPVEGLLTYPVGYEEGRRVPLVLNIHGGPAGVYTQSFTGGPSIYQLQTFAQRGYAVLRPNPRGSTGYGRDFRYANVRDWGFGDYEDVMSGVDAVIERGVGHPDSLAVMGWSYGGYLTSFAVTRTDRFKAASMGAGLPNLVSMVTTTDIPNYLVAHLGGREVWEDYDAYERHSAIYRVANVTTPTQVIHGANDLRVPFTQGQEFYVALQRRGVKTEMVVLPRTPHGPREPKLLMATTPYILSWFEEHLRGRDVEPDPWANAEDDGGSAAGGR</sequence>
<dbReference type="InterPro" id="IPR029058">
    <property type="entry name" value="AB_hydrolase_fold"/>
</dbReference>
<dbReference type="InterPro" id="IPR011659">
    <property type="entry name" value="WD40"/>
</dbReference>
<keyword evidence="2" id="KW-0645">Protease</keyword>
<dbReference type="RefSeq" id="WP_311664217.1">
    <property type="nucleotide sequence ID" value="NZ_JAVRHT010000027.1"/>
</dbReference>
<feature type="signal peptide" evidence="4">
    <location>
        <begin position="1"/>
        <end position="22"/>
    </location>
</feature>
<dbReference type="EC" id="3.4.-.-" evidence="6"/>
<evidence type="ECO:0000256" key="2">
    <source>
        <dbReference type="ARBA" id="ARBA00022825"/>
    </source>
</evidence>
<proteinExistence type="predicted"/>
<protein>
    <submittedName>
        <fullName evidence="6">S9 family peptidase</fullName>
        <ecNumber evidence="6">3.4.-.-</ecNumber>
    </submittedName>
</protein>
<evidence type="ECO:0000256" key="3">
    <source>
        <dbReference type="SAM" id="MobiDB-lite"/>
    </source>
</evidence>
<organism evidence="6 7">
    <name type="scientific">Rubrivirga litoralis</name>
    <dbReference type="NCBI Taxonomy" id="3075598"/>
    <lineage>
        <taxon>Bacteria</taxon>
        <taxon>Pseudomonadati</taxon>
        <taxon>Rhodothermota</taxon>
        <taxon>Rhodothermia</taxon>
        <taxon>Rhodothermales</taxon>
        <taxon>Rubricoccaceae</taxon>
        <taxon>Rubrivirga</taxon>
    </lineage>
</organism>
<keyword evidence="7" id="KW-1185">Reference proteome</keyword>
<dbReference type="Pfam" id="PF00326">
    <property type="entry name" value="Peptidase_S9"/>
    <property type="match status" value="1"/>
</dbReference>